<feature type="compositionally biased region" description="Acidic residues" evidence="2">
    <location>
        <begin position="949"/>
        <end position="967"/>
    </location>
</feature>
<dbReference type="FunFam" id="1.10.8.270:FF:000015">
    <property type="entry name" value="GTPase activating protein (Gyp2)"/>
    <property type="match status" value="1"/>
</dbReference>
<dbReference type="OMA" id="IYMSETQ"/>
<dbReference type="AlphaFoldDB" id="A0A4T0MBF3"/>
<name>A0A4T0MBF3_9BASI</name>
<evidence type="ECO:0000256" key="2">
    <source>
        <dbReference type="SAM" id="MobiDB-lite"/>
    </source>
</evidence>
<dbReference type="SUPFAM" id="SSF47473">
    <property type="entry name" value="EF-hand"/>
    <property type="match status" value="1"/>
</dbReference>
<dbReference type="InterPro" id="IPR050302">
    <property type="entry name" value="Rab_GAP_TBC_domain"/>
</dbReference>
<comment type="caution">
    <text evidence="5">The sequence shown here is derived from an EMBL/GenBank/DDBJ whole genome shotgun (WGS) entry which is preliminary data.</text>
</comment>
<dbReference type="InterPro" id="IPR000195">
    <property type="entry name" value="Rab-GAP-TBC_dom"/>
</dbReference>
<dbReference type="FunFam" id="1.10.472.80:FF:000051">
    <property type="entry name" value="Probable MDR1-Mac1p interacting protein"/>
    <property type="match status" value="1"/>
</dbReference>
<dbReference type="Gene3D" id="1.10.472.80">
    <property type="entry name" value="Ypt/Rab-GAP domain of gyp1p, domain 3"/>
    <property type="match status" value="1"/>
</dbReference>
<evidence type="ECO:0000313" key="5">
    <source>
        <dbReference type="EMBL" id="TIB80865.1"/>
    </source>
</evidence>
<feature type="domain" description="Rab-GAP TBC" evidence="3">
    <location>
        <begin position="229"/>
        <end position="417"/>
    </location>
</feature>
<organism evidence="5 6">
    <name type="scientific">Wallemia mellicola</name>
    <dbReference type="NCBI Taxonomy" id="1708541"/>
    <lineage>
        <taxon>Eukaryota</taxon>
        <taxon>Fungi</taxon>
        <taxon>Dikarya</taxon>
        <taxon>Basidiomycota</taxon>
        <taxon>Wallemiomycotina</taxon>
        <taxon>Wallemiomycetes</taxon>
        <taxon>Wallemiales</taxon>
        <taxon>Wallemiaceae</taxon>
        <taxon>Wallemia</taxon>
    </lineage>
</organism>
<dbReference type="Gene3D" id="1.10.238.10">
    <property type="entry name" value="EF-hand"/>
    <property type="match status" value="1"/>
</dbReference>
<dbReference type="InterPro" id="IPR018247">
    <property type="entry name" value="EF_Hand_1_Ca_BS"/>
</dbReference>
<feature type="region of interest" description="Disordered" evidence="2">
    <location>
        <begin position="885"/>
        <end position="927"/>
    </location>
</feature>
<dbReference type="SUPFAM" id="SSF47923">
    <property type="entry name" value="Ypt/Rab-GAP domain of gyp1p"/>
    <property type="match status" value="2"/>
</dbReference>
<feature type="region of interest" description="Disordered" evidence="2">
    <location>
        <begin position="945"/>
        <end position="978"/>
    </location>
</feature>
<evidence type="ECO:0000313" key="6">
    <source>
        <dbReference type="Proteomes" id="UP000310685"/>
    </source>
</evidence>
<evidence type="ECO:0000259" key="3">
    <source>
        <dbReference type="PROSITE" id="PS50086"/>
    </source>
</evidence>
<dbReference type="InterPro" id="IPR035969">
    <property type="entry name" value="Rab-GAP_TBC_sf"/>
</dbReference>
<dbReference type="GO" id="GO:0005096">
    <property type="term" value="F:GTPase activator activity"/>
    <property type="evidence" value="ECO:0007669"/>
    <property type="project" value="TreeGrafter"/>
</dbReference>
<dbReference type="Pfam" id="PF00566">
    <property type="entry name" value="RabGAP-TBC"/>
    <property type="match status" value="1"/>
</dbReference>
<feature type="compositionally biased region" description="Polar residues" evidence="2">
    <location>
        <begin position="914"/>
        <end position="925"/>
    </location>
</feature>
<dbReference type="PROSITE" id="PS50222">
    <property type="entry name" value="EF_HAND_2"/>
    <property type="match status" value="1"/>
</dbReference>
<dbReference type="EMBL" id="SPRC01000013">
    <property type="protein sequence ID" value="TIB80865.1"/>
    <property type="molecule type" value="Genomic_DNA"/>
</dbReference>
<dbReference type="Proteomes" id="UP000310685">
    <property type="component" value="Unassembled WGS sequence"/>
</dbReference>
<accession>A0A4T0MBF3</accession>
<proteinExistence type="predicted"/>
<dbReference type="GO" id="GO:0031267">
    <property type="term" value="F:small GTPase binding"/>
    <property type="evidence" value="ECO:0007669"/>
    <property type="project" value="TreeGrafter"/>
</dbReference>
<evidence type="ECO:0000259" key="4">
    <source>
        <dbReference type="PROSITE" id="PS50222"/>
    </source>
</evidence>
<reference evidence="5 6" key="1">
    <citation type="submission" date="2019-03" db="EMBL/GenBank/DDBJ databases">
        <title>Sequencing 25 genomes of Wallemia mellicola.</title>
        <authorList>
            <person name="Gostincar C."/>
        </authorList>
    </citation>
    <scope>NUCLEOTIDE SEQUENCE [LARGE SCALE GENOMIC DNA]</scope>
    <source>
        <strain evidence="5 6">EXF-6152</strain>
    </source>
</reference>
<dbReference type="PANTHER" id="PTHR47219:SF20">
    <property type="entry name" value="TBC1 DOMAIN FAMILY MEMBER 2B"/>
    <property type="match status" value="1"/>
</dbReference>
<feature type="domain" description="EF-hand" evidence="4">
    <location>
        <begin position="646"/>
        <end position="681"/>
    </location>
</feature>
<sequence length="1014" mass="115048">MSQLTILRGYRDPTKNDLLADYFRLPISSEPLSELAATFGVHGTGQVFSGNLYLFKSFLCFQSYDKRSCVTNIPLYSIRRVERLSTINQPGTLALSLILWHGLKLVVQLNTLKPTSDEFCNHLKHSLREQLSQMKHVKAFAKGCYSERLVGEEINDNDNDDLDHKDNDNDNDNDKTYHHGLGVQFKYPGDPKKLREKTKLRLWKEYFRLHGRNITLVRYPQFIRLVQVGLPSRLRGEMWEILSGSIYDRFANPGEYQRILELHDGQSSMATDEIEKDLNRSLPEYGAYQDPAGIAALRRVLTAYSWRNQELGYCQAMNILVAALLIYMSEEQAFWFLDKICTRILPGYYSASMYGTLLDQKVFEHLVQRTMPSLHEHFVESDIQLSVSSLPWFLSLYINSMPLVFAFRIIDCFVAFGPRVLFQVGLAALKVNYAKLIDATDDGMVLNIFRDYFASLEEPVQPNSTDPKVLNITNFSELLVVAFREFSVITDDTIIEERRRFRAGIVKSIELFSKRSAIRNLKDQARFGPDGVNKIFDHFFYALCKTPTPLAALPPSTPSKLRENEELSDRTETVIDLATFRVFLSDIATWARDEKIINNGFQERIVRSVPENEIYRKLFKSWDYTGRDALGLQDLVRGLDSVMFNGLLDNIEWFFNLHDSDNDGYLTKDELVQLSESLLFIFRAEPGDAYLGAVSKFMTNAFEYADSLIEQPQAVKETNKNDEPSQKDPLSATEVSDNCVPGSPQVSNHDPYINLATFRMVCLADELLEAFFDTDLRQSFKFEDVPQSAIDQPLIDLSTLDDIGIGSTGLVGNILGGIFSKDNKEILNGIADEIGKSIGKHQVIYRPSFGRVNSEVEIEEKRRPAPEEKDSSIVSGVANLLSSTPSWFSRSRSDIGQAEEQEMEEKTRKPEETSLLSQGDQNNGESHLASIKAAQEALANRQAFAIDQREDDDEDFDESLNDDEEAGGEFAIGSDEDDDMIDEVDAIELDDQHAIVAEEAEKILNAPVDKDQRI</sequence>
<feature type="compositionally biased region" description="Basic and acidic residues" evidence="2">
    <location>
        <begin position="717"/>
        <end position="726"/>
    </location>
</feature>
<dbReference type="InterPro" id="IPR002048">
    <property type="entry name" value="EF_hand_dom"/>
</dbReference>
<gene>
    <name evidence="5" type="ORF">E3Q22_01648</name>
</gene>
<dbReference type="PANTHER" id="PTHR47219">
    <property type="entry name" value="RAB GTPASE-ACTIVATING PROTEIN 1-LIKE"/>
    <property type="match status" value="1"/>
</dbReference>
<feature type="region of interest" description="Disordered" evidence="2">
    <location>
        <begin position="716"/>
        <end position="738"/>
    </location>
</feature>
<protein>
    <submittedName>
        <fullName evidence="5">TBC-domain-containing protein</fullName>
    </submittedName>
</protein>
<dbReference type="InterPro" id="IPR011992">
    <property type="entry name" value="EF-hand-dom_pair"/>
</dbReference>
<dbReference type="GO" id="GO:0005509">
    <property type="term" value="F:calcium ion binding"/>
    <property type="evidence" value="ECO:0007669"/>
    <property type="project" value="InterPro"/>
</dbReference>
<evidence type="ECO:0000256" key="1">
    <source>
        <dbReference type="ARBA" id="ARBA00022837"/>
    </source>
</evidence>
<dbReference type="PROSITE" id="PS50086">
    <property type="entry name" value="TBC_RABGAP"/>
    <property type="match status" value="1"/>
</dbReference>
<dbReference type="PROSITE" id="PS00018">
    <property type="entry name" value="EF_HAND_1"/>
    <property type="match status" value="1"/>
</dbReference>
<keyword evidence="1" id="KW-0106">Calcium</keyword>
<feature type="region of interest" description="Disordered" evidence="2">
    <location>
        <begin position="155"/>
        <end position="182"/>
    </location>
</feature>
<feature type="compositionally biased region" description="Basic and acidic residues" evidence="2">
    <location>
        <begin position="162"/>
        <end position="177"/>
    </location>
</feature>
<dbReference type="SMART" id="SM00164">
    <property type="entry name" value="TBC"/>
    <property type="match status" value="1"/>
</dbReference>
<dbReference type="Gene3D" id="1.10.8.270">
    <property type="entry name" value="putative rabgap domain of human tbc1 domain family member 14 like domains"/>
    <property type="match status" value="1"/>
</dbReference>